<accession>A0ABD2QLW2</accession>
<dbReference type="Proteomes" id="UP001626550">
    <property type="component" value="Unassembled WGS sequence"/>
</dbReference>
<keyword evidence="2" id="KW-1185">Reference proteome</keyword>
<evidence type="ECO:0000313" key="1">
    <source>
        <dbReference type="EMBL" id="KAL3320528.1"/>
    </source>
</evidence>
<name>A0ABD2QLW2_9PLAT</name>
<dbReference type="AlphaFoldDB" id="A0ABD2QLW2"/>
<sequence>MRNADKVGAGELGVDQFLLLLRAGTGVKLSDEQVFQLLSCLDPKMNGTIPYDVILDAFEESLKVSQPRVRIQTPEKNETQ</sequence>
<evidence type="ECO:0000313" key="2">
    <source>
        <dbReference type="Proteomes" id="UP001626550"/>
    </source>
</evidence>
<dbReference type="InterPro" id="IPR011992">
    <property type="entry name" value="EF-hand-dom_pair"/>
</dbReference>
<comment type="caution">
    <text evidence="1">The sequence shown here is derived from an EMBL/GenBank/DDBJ whole genome shotgun (WGS) entry which is preliminary data.</text>
</comment>
<reference evidence="1 2" key="1">
    <citation type="submission" date="2024-11" db="EMBL/GenBank/DDBJ databases">
        <title>Adaptive evolution of stress response genes in parasites aligns with host niche diversity.</title>
        <authorList>
            <person name="Hahn C."/>
            <person name="Resl P."/>
        </authorList>
    </citation>
    <scope>NUCLEOTIDE SEQUENCE [LARGE SCALE GENOMIC DNA]</scope>
    <source>
        <strain evidence="1">EGGRZ-B1_66</strain>
        <tissue evidence="1">Body</tissue>
    </source>
</reference>
<protein>
    <submittedName>
        <fullName evidence="1">Uncharacterized protein</fullName>
    </submittedName>
</protein>
<dbReference type="SUPFAM" id="SSF47473">
    <property type="entry name" value="EF-hand"/>
    <property type="match status" value="1"/>
</dbReference>
<proteinExistence type="predicted"/>
<gene>
    <name evidence="1" type="ORF">Ciccas_000792</name>
</gene>
<dbReference type="EMBL" id="JBJKFK010000046">
    <property type="protein sequence ID" value="KAL3320528.1"/>
    <property type="molecule type" value="Genomic_DNA"/>
</dbReference>
<organism evidence="1 2">
    <name type="scientific">Cichlidogyrus casuarinus</name>
    <dbReference type="NCBI Taxonomy" id="1844966"/>
    <lineage>
        <taxon>Eukaryota</taxon>
        <taxon>Metazoa</taxon>
        <taxon>Spiralia</taxon>
        <taxon>Lophotrochozoa</taxon>
        <taxon>Platyhelminthes</taxon>
        <taxon>Monogenea</taxon>
        <taxon>Monopisthocotylea</taxon>
        <taxon>Dactylogyridea</taxon>
        <taxon>Ancyrocephalidae</taxon>
        <taxon>Cichlidogyrus</taxon>
    </lineage>
</organism>